<evidence type="ECO:0000313" key="6">
    <source>
        <dbReference type="EMBL" id="RDE22685.1"/>
    </source>
</evidence>
<dbReference type="PANTHER" id="PTHR47506:SF3">
    <property type="entry name" value="HTH-TYPE TRANSCRIPTIONAL REGULATOR LMRA"/>
    <property type="match status" value="1"/>
</dbReference>
<evidence type="ECO:0000256" key="2">
    <source>
        <dbReference type="ARBA" id="ARBA00023125"/>
    </source>
</evidence>
<dbReference type="PRINTS" id="PR00455">
    <property type="entry name" value="HTHTETR"/>
</dbReference>
<feature type="domain" description="HTH tetR-type" evidence="5">
    <location>
        <begin position="6"/>
        <end position="66"/>
    </location>
</feature>
<dbReference type="InterPro" id="IPR054156">
    <property type="entry name" value="YxaF_TetR_C"/>
</dbReference>
<protein>
    <submittedName>
        <fullName evidence="6">TetR/AcrR family transcriptional regulator</fullName>
    </submittedName>
</protein>
<accession>A0A369WT61</accession>
<dbReference type="PROSITE" id="PS50977">
    <property type="entry name" value="HTH_TETR_2"/>
    <property type="match status" value="1"/>
</dbReference>
<name>A0A369WT61_9GAMM</name>
<evidence type="ECO:0000313" key="7">
    <source>
        <dbReference type="Proteomes" id="UP000253769"/>
    </source>
</evidence>
<dbReference type="OrthoDB" id="116240at2"/>
<dbReference type="Gene3D" id="1.10.357.10">
    <property type="entry name" value="Tetracycline Repressor, domain 2"/>
    <property type="match status" value="1"/>
</dbReference>
<dbReference type="AlphaFoldDB" id="A0A369WT61"/>
<dbReference type="SUPFAM" id="SSF48498">
    <property type="entry name" value="Tetracyclin repressor-like, C-terminal domain"/>
    <property type="match status" value="1"/>
</dbReference>
<keyword evidence="1" id="KW-0805">Transcription regulation</keyword>
<dbReference type="EMBL" id="QQOH01000002">
    <property type="protein sequence ID" value="RDE22685.1"/>
    <property type="molecule type" value="Genomic_DNA"/>
</dbReference>
<sequence length="193" mass="21732">MGRTVSAKRMLLIETAFALFYCKGVHAVGINEVLAESGVAKKTLYHHFDSKDALIAAVVDYRDQRFLSWLESRFEAVQPGIAKIDALFDALDDWFNDRVTDLMPFHGCFFINVSGEFGEPDHPIHQQCARHKQRVAALIESQLLLQMSSPEECREICQTLCLLKEGAITQAHVQGDRDAALKAKKAALRLMER</sequence>
<dbReference type="GO" id="GO:0003677">
    <property type="term" value="F:DNA binding"/>
    <property type="evidence" value="ECO:0007669"/>
    <property type="project" value="UniProtKB-UniRule"/>
</dbReference>
<evidence type="ECO:0000256" key="4">
    <source>
        <dbReference type="PROSITE-ProRule" id="PRU00335"/>
    </source>
</evidence>
<gene>
    <name evidence="6" type="ORF">DV711_08880</name>
</gene>
<evidence type="ECO:0000256" key="3">
    <source>
        <dbReference type="ARBA" id="ARBA00023163"/>
    </source>
</evidence>
<dbReference type="InterPro" id="IPR009057">
    <property type="entry name" value="Homeodomain-like_sf"/>
</dbReference>
<feature type="DNA-binding region" description="H-T-H motif" evidence="4">
    <location>
        <begin position="29"/>
        <end position="48"/>
    </location>
</feature>
<organism evidence="6 7">
    <name type="scientific">Motiliproteus coralliicola</name>
    <dbReference type="NCBI Taxonomy" id="2283196"/>
    <lineage>
        <taxon>Bacteria</taxon>
        <taxon>Pseudomonadati</taxon>
        <taxon>Pseudomonadota</taxon>
        <taxon>Gammaproteobacteria</taxon>
        <taxon>Oceanospirillales</taxon>
        <taxon>Oceanospirillaceae</taxon>
        <taxon>Motiliproteus</taxon>
    </lineage>
</organism>
<evidence type="ECO:0000259" key="5">
    <source>
        <dbReference type="PROSITE" id="PS50977"/>
    </source>
</evidence>
<keyword evidence="2 4" id="KW-0238">DNA-binding</keyword>
<dbReference type="Pfam" id="PF00440">
    <property type="entry name" value="TetR_N"/>
    <property type="match status" value="1"/>
</dbReference>
<evidence type="ECO:0000256" key="1">
    <source>
        <dbReference type="ARBA" id="ARBA00023015"/>
    </source>
</evidence>
<dbReference type="InterPro" id="IPR001647">
    <property type="entry name" value="HTH_TetR"/>
</dbReference>
<proteinExistence type="predicted"/>
<comment type="caution">
    <text evidence="6">The sequence shown here is derived from an EMBL/GenBank/DDBJ whole genome shotgun (WGS) entry which is preliminary data.</text>
</comment>
<dbReference type="SUPFAM" id="SSF46689">
    <property type="entry name" value="Homeodomain-like"/>
    <property type="match status" value="1"/>
</dbReference>
<dbReference type="Proteomes" id="UP000253769">
    <property type="component" value="Unassembled WGS sequence"/>
</dbReference>
<dbReference type="Pfam" id="PF21993">
    <property type="entry name" value="TetR_C_13_2"/>
    <property type="match status" value="1"/>
</dbReference>
<dbReference type="PANTHER" id="PTHR47506">
    <property type="entry name" value="TRANSCRIPTIONAL REGULATORY PROTEIN"/>
    <property type="match status" value="1"/>
</dbReference>
<keyword evidence="7" id="KW-1185">Reference proteome</keyword>
<keyword evidence="3" id="KW-0804">Transcription</keyword>
<dbReference type="InterPro" id="IPR036271">
    <property type="entry name" value="Tet_transcr_reg_TetR-rel_C_sf"/>
</dbReference>
<reference evidence="6 7" key="1">
    <citation type="submission" date="2018-07" db="EMBL/GenBank/DDBJ databases">
        <title>Motiliproteus coralliicola sp. nov., a bacterium isolated from Coral.</title>
        <authorList>
            <person name="Wang G."/>
        </authorList>
    </citation>
    <scope>NUCLEOTIDE SEQUENCE [LARGE SCALE GENOMIC DNA]</scope>
    <source>
        <strain evidence="6 7">C34</strain>
    </source>
</reference>